<accession>A0ABQ3QFB3</accession>
<dbReference type="Proteomes" id="UP001050808">
    <property type="component" value="Unassembled WGS sequence"/>
</dbReference>
<evidence type="ECO:0000313" key="2">
    <source>
        <dbReference type="Proteomes" id="UP001050808"/>
    </source>
</evidence>
<evidence type="ECO:0000313" key="1">
    <source>
        <dbReference type="EMBL" id="GHI35973.1"/>
    </source>
</evidence>
<protein>
    <submittedName>
        <fullName evidence="1">Uncharacterized protein</fullName>
    </submittedName>
</protein>
<reference evidence="1" key="1">
    <citation type="submission" date="2024-05" db="EMBL/GenBank/DDBJ databases">
        <title>Whole genome shotgun sequence of Streptomyces violascens NBRC 12920.</title>
        <authorList>
            <person name="Komaki H."/>
            <person name="Tamura T."/>
        </authorList>
    </citation>
    <scope>NUCLEOTIDE SEQUENCE</scope>
    <source>
        <strain evidence="1">NBRC 12920</strain>
    </source>
</reference>
<organism evidence="1 2">
    <name type="scientific">Streptomyces violascens</name>
    <dbReference type="NCBI Taxonomy" id="67381"/>
    <lineage>
        <taxon>Bacteria</taxon>
        <taxon>Bacillati</taxon>
        <taxon>Actinomycetota</taxon>
        <taxon>Actinomycetes</taxon>
        <taxon>Kitasatosporales</taxon>
        <taxon>Streptomycetaceae</taxon>
        <taxon>Streptomyces</taxon>
    </lineage>
</organism>
<name>A0ABQ3QFB3_9ACTN</name>
<keyword evidence="2" id="KW-1185">Reference proteome</keyword>
<sequence>MSAETFDDPITDFLRQLVDVDGVVKAVYVAGSGRAVNRVVTPHSVVTAHLVDEDGHPTVRARDEILGFLAERLGVGS</sequence>
<proteinExistence type="predicted"/>
<dbReference type="RefSeq" id="WP_226598623.1">
    <property type="nucleotide sequence ID" value="NZ_BMUA01000001.1"/>
</dbReference>
<gene>
    <name evidence="1" type="ORF">Sviol_03810</name>
</gene>
<comment type="caution">
    <text evidence="1">The sequence shown here is derived from an EMBL/GenBank/DDBJ whole genome shotgun (WGS) entry which is preliminary data.</text>
</comment>
<dbReference type="EMBL" id="BNDY01000002">
    <property type="protein sequence ID" value="GHI35973.1"/>
    <property type="molecule type" value="Genomic_DNA"/>
</dbReference>